<dbReference type="InterPro" id="IPR020846">
    <property type="entry name" value="MFS_dom"/>
</dbReference>
<protein>
    <recommendedName>
        <fullName evidence="8">Major facilitator superfamily (MFS) profile domain-containing protein</fullName>
    </recommendedName>
</protein>
<keyword evidence="6 7" id="KW-0472">Membrane</keyword>
<evidence type="ECO:0000256" key="1">
    <source>
        <dbReference type="ARBA" id="ARBA00004141"/>
    </source>
</evidence>
<feature type="transmembrane region" description="Helical" evidence="7">
    <location>
        <begin position="286"/>
        <end position="310"/>
    </location>
</feature>
<keyword evidence="5 7" id="KW-1133">Transmembrane helix</keyword>
<dbReference type="Pfam" id="PF00083">
    <property type="entry name" value="Sugar_tr"/>
    <property type="match status" value="3"/>
</dbReference>
<comment type="subcellular location">
    <subcellularLocation>
        <location evidence="1">Membrane</location>
        <topology evidence="1">Multi-pass membrane protein</topology>
    </subcellularLocation>
</comment>
<evidence type="ECO:0000259" key="8">
    <source>
        <dbReference type="PROSITE" id="PS50850"/>
    </source>
</evidence>
<evidence type="ECO:0000256" key="7">
    <source>
        <dbReference type="SAM" id="Phobius"/>
    </source>
</evidence>
<evidence type="ECO:0000313" key="9">
    <source>
        <dbReference type="EMBL" id="MDI1489165.1"/>
    </source>
</evidence>
<dbReference type="Proteomes" id="UP001161017">
    <property type="component" value="Unassembled WGS sequence"/>
</dbReference>
<dbReference type="PANTHER" id="PTHR48022">
    <property type="entry name" value="PLASTIDIC GLUCOSE TRANSPORTER 4"/>
    <property type="match status" value="1"/>
</dbReference>
<dbReference type="PRINTS" id="PR00171">
    <property type="entry name" value="SUGRTRNSPORT"/>
</dbReference>
<evidence type="ECO:0000256" key="2">
    <source>
        <dbReference type="ARBA" id="ARBA00010992"/>
    </source>
</evidence>
<feature type="transmembrane region" description="Helical" evidence="7">
    <location>
        <begin position="322"/>
        <end position="347"/>
    </location>
</feature>
<keyword evidence="3" id="KW-0813">Transport</keyword>
<dbReference type="AlphaFoldDB" id="A0AA43TWJ0"/>
<dbReference type="SUPFAM" id="SSF103473">
    <property type="entry name" value="MFS general substrate transporter"/>
    <property type="match status" value="1"/>
</dbReference>
<dbReference type="EMBL" id="JAPUFD010000009">
    <property type="protein sequence ID" value="MDI1489165.1"/>
    <property type="molecule type" value="Genomic_DNA"/>
</dbReference>
<comment type="similarity">
    <text evidence="2">Belongs to the major facilitator superfamily. Sugar transporter (TC 2.A.1.1) family.</text>
</comment>
<feature type="transmembrane region" description="Helical" evidence="7">
    <location>
        <begin position="63"/>
        <end position="81"/>
    </location>
</feature>
<dbReference type="InterPro" id="IPR003663">
    <property type="entry name" value="Sugar/inositol_transpt"/>
</dbReference>
<dbReference type="InterPro" id="IPR050360">
    <property type="entry name" value="MFS_Sugar_Transporters"/>
</dbReference>
<dbReference type="PROSITE" id="PS00217">
    <property type="entry name" value="SUGAR_TRANSPORT_2"/>
    <property type="match status" value="1"/>
</dbReference>
<dbReference type="GO" id="GO:0016020">
    <property type="term" value="C:membrane"/>
    <property type="evidence" value="ECO:0007669"/>
    <property type="project" value="UniProtKB-SubCell"/>
</dbReference>
<reference evidence="9" key="1">
    <citation type="journal article" date="2023" name="Genome Biol. Evol.">
        <title>First Whole Genome Sequence and Flow Cytometry Genome Size Data for the Lichen-Forming Fungus Ramalina farinacea (Ascomycota).</title>
        <authorList>
            <person name="Llewellyn T."/>
            <person name="Mian S."/>
            <person name="Hill R."/>
            <person name="Leitch I.J."/>
            <person name="Gaya E."/>
        </authorList>
    </citation>
    <scope>NUCLEOTIDE SEQUENCE</scope>
    <source>
        <strain evidence="9">LIQ254RAFAR</strain>
    </source>
</reference>
<feature type="transmembrane region" description="Helical" evidence="7">
    <location>
        <begin position="88"/>
        <end position="109"/>
    </location>
</feature>
<dbReference type="InterPro" id="IPR005828">
    <property type="entry name" value="MFS_sugar_transport-like"/>
</dbReference>
<comment type="caution">
    <text evidence="9">The sequence shown here is derived from an EMBL/GenBank/DDBJ whole genome shotgun (WGS) entry which is preliminary data.</text>
</comment>
<proteinExistence type="inferred from homology"/>
<dbReference type="PANTHER" id="PTHR48022:SF2">
    <property type="entry name" value="PLASTIDIC GLUCOSE TRANSPORTER 4"/>
    <property type="match status" value="1"/>
</dbReference>
<feature type="transmembrane region" description="Helical" evidence="7">
    <location>
        <begin position="21"/>
        <end position="43"/>
    </location>
</feature>
<dbReference type="Gene3D" id="1.20.1250.20">
    <property type="entry name" value="MFS general substrate transporter like domains"/>
    <property type="match status" value="2"/>
</dbReference>
<accession>A0AA43TWJ0</accession>
<evidence type="ECO:0000256" key="5">
    <source>
        <dbReference type="ARBA" id="ARBA00022989"/>
    </source>
</evidence>
<feature type="transmembrane region" description="Helical" evidence="7">
    <location>
        <begin position="158"/>
        <end position="179"/>
    </location>
</feature>
<dbReference type="InterPro" id="IPR036259">
    <property type="entry name" value="MFS_trans_sf"/>
</dbReference>
<feature type="domain" description="Major facilitator superfamily (MFS) profile" evidence="8">
    <location>
        <begin position="21"/>
        <end position="438"/>
    </location>
</feature>
<dbReference type="InterPro" id="IPR005829">
    <property type="entry name" value="Sugar_transporter_CS"/>
</dbReference>
<evidence type="ECO:0000313" key="10">
    <source>
        <dbReference type="Proteomes" id="UP001161017"/>
    </source>
</evidence>
<keyword evidence="10" id="KW-1185">Reference proteome</keyword>
<dbReference type="GO" id="GO:0005351">
    <property type="term" value="F:carbohydrate:proton symporter activity"/>
    <property type="evidence" value="ECO:0007669"/>
    <property type="project" value="TreeGrafter"/>
</dbReference>
<dbReference type="PROSITE" id="PS50850">
    <property type="entry name" value="MFS"/>
    <property type="match status" value="1"/>
</dbReference>
<gene>
    <name evidence="9" type="ORF">OHK93_008443</name>
</gene>
<feature type="transmembrane region" description="Helical" evidence="7">
    <location>
        <begin position="115"/>
        <end position="137"/>
    </location>
</feature>
<sequence>MPSMASPEIHARSTSSYFKFVAIYASIGGTFFGFDQSVVSNAFALPQFSGYFHNPNASQQGNIVIFFIVGGIIGAFLAGRFSDRYGRLFIIGCGVAIFSCGATVMTAAVSVPMLYVGRLISGLGCGAVANNTPLYLSEISPANKRGRYTTLSNVMEDLGFALIAWVSFAFSYVLTQASWSDSELKKGDGDVTDPLVVAENKQVLKAVREEKEAAAYSGWVELFRPGPNLRRLTLALCLPAMQQFTGINAITYYAPTIFESAGIKNFHYQILLNAGNTTFASVPHGFIVLFIWVFYSTYVMSWGPCGWWVPMEVLPTNLRAKGAALSTSFTFLYNLCVSKTTPLLFVAIGYKTYFYYAGLCALSTLITLFFLPETKGLTLEELDTLFKEAPVLVWFGTYRVDTAGLRARARAEIVEVEDEVADQKPDHVEGYPEKSLRQ</sequence>
<feature type="transmembrane region" description="Helical" evidence="7">
    <location>
        <begin position="353"/>
        <end position="371"/>
    </location>
</feature>
<name>A0AA43TWJ0_9LECA</name>
<evidence type="ECO:0000256" key="6">
    <source>
        <dbReference type="ARBA" id="ARBA00023136"/>
    </source>
</evidence>
<evidence type="ECO:0000256" key="3">
    <source>
        <dbReference type="ARBA" id="ARBA00022448"/>
    </source>
</evidence>
<evidence type="ECO:0000256" key="4">
    <source>
        <dbReference type="ARBA" id="ARBA00022692"/>
    </source>
</evidence>
<keyword evidence="4 7" id="KW-0812">Transmembrane</keyword>
<organism evidence="9 10">
    <name type="scientific">Ramalina farinacea</name>
    <dbReference type="NCBI Taxonomy" id="258253"/>
    <lineage>
        <taxon>Eukaryota</taxon>
        <taxon>Fungi</taxon>
        <taxon>Dikarya</taxon>
        <taxon>Ascomycota</taxon>
        <taxon>Pezizomycotina</taxon>
        <taxon>Lecanoromycetes</taxon>
        <taxon>OSLEUM clade</taxon>
        <taxon>Lecanoromycetidae</taxon>
        <taxon>Lecanorales</taxon>
        <taxon>Lecanorineae</taxon>
        <taxon>Ramalinaceae</taxon>
        <taxon>Ramalina</taxon>
    </lineage>
</organism>